<dbReference type="CDD" id="cd05251">
    <property type="entry name" value="NmrA_like_SDR_a"/>
    <property type="match status" value="1"/>
</dbReference>
<dbReference type="Gene3D" id="3.40.50.720">
    <property type="entry name" value="NAD(P)-binding Rossmann-like Domain"/>
    <property type="match status" value="1"/>
</dbReference>
<keyword evidence="5" id="KW-1185">Reference proteome</keyword>
<dbReference type="InterPro" id="IPR036291">
    <property type="entry name" value="NAD(P)-bd_dom_sf"/>
</dbReference>
<comment type="similarity">
    <text evidence="1">Belongs to the NmrA-type oxidoreductase family.</text>
</comment>
<feature type="domain" description="NmrA-like" evidence="3">
    <location>
        <begin position="3"/>
        <end position="249"/>
    </location>
</feature>
<dbReference type="PANTHER" id="PTHR42748:SF7">
    <property type="entry name" value="NMRA LIKE REDOX SENSOR 1-RELATED"/>
    <property type="match status" value="1"/>
</dbReference>
<evidence type="ECO:0000259" key="3">
    <source>
        <dbReference type="Pfam" id="PF05368"/>
    </source>
</evidence>
<gene>
    <name evidence="4" type="ORF">ACIO7M_24745</name>
</gene>
<reference evidence="4 5" key="1">
    <citation type="submission" date="2024-10" db="EMBL/GenBank/DDBJ databases">
        <title>The Natural Products Discovery Center: Release of the First 8490 Sequenced Strains for Exploring Actinobacteria Biosynthetic Diversity.</title>
        <authorList>
            <person name="Kalkreuter E."/>
            <person name="Kautsar S.A."/>
            <person name="Yang D."/>
            <person name="Bader C.D."/>
            <person name="Teijaro C.N."/>
            <person name="Fluegel L."/>
            <person name="Davis C.M."/>
            <person name="Simpson J.R."/>
            <person name="Lauterbach L."/>
            <person name="Steele A.D."/>
            <person name="Gui C."/>
            <person name="Meng S."/>
            <person name="Li G."/>
            <person name="Viehrig K."/>
            <person name="Ye F."/>
            <person name="Su P."/>
            <person name="Kiefer A.F."/>
            <person name="Nichols A."/>
            <person name="Cepeda A.J."/>
            <person name="Yan W."/>
            <person name="Fan B."/>
            <person name="Jiang Y."/>
            <person name="Adhikari A."/>
            <person name="Zheng C.-J."/>
            <person name="Schuster L."/>
            <person name="Cowan T.M."/>
            <person name="Smanski M.J."/>
            <person name="Chevrette M.G."/>
            <person name="De Carvalho L.P.S."/>
            <person name="Shen B."/>
        </authorList>
    </citation>
    <scope>NUCLEOTIDE SEQUENCE [LARGE SCALE GENOMIC DNA]</scope>
    <source>
        <strain evidence="4 5">NPDC087220</strain>
    </source>
</reference>
<keyword evidence="2" id="KW-0521">NADP</keyword>
<dbReference type="PANTHER" id="PTHR42748">
    <property type="entry name" value="NITROGEN METABOLITE REPRESSION PROTEIN NMRA FAMILY MEMBER"/>
    <property type="match status" value="1"/>
</dbReference>
<accession>A0ABW8EM06</accession>
<dbReference type="Proteomes" id="UP001617351">
    <property type="component" value="Unassembled WGS sequence"/>
</dbReference>
<organism evidence="4 5">
    <name type="scientific">Streptomyces toxytricini</name>
    <name type="common">Actinomyces toxytricini</name>
    <dbReference type="NCBI Taxonomy" id="67369"/>
    <lineage>
        <taxon>Bacteria</taxon>
        <taxon>Bacillati</taxon>
        <taxon>Actinomycetota</taxon>
        <taxon>Actinomycetes</taxon>
        <taxon>Kitasatosporales</taxon>
        <taxon>Streptomycetaceae</taxon>
        <taxon>Streptomyces</taxon>
    </lineage>
</organism>
<dbReference type="RefSeq" id="WP_402384500.1">
    <property type="nucleotide sequence ID" value="NZ_JBIUYY010000011.1"/>
</dbReference>
<protein>
    <submittedName>
        <fullName evidence="4">NmrA/HSCARG family protein</fullName>
    </submittedName>
</protein>
<comment type="caution">
    <text evidence="4">The sequence shown here is derived from an EMBL/GenBank/DDBJ whole genome shotgun (WGS) entry which is preliminary data.</text>
</comment>
<evidence type="ECO:0000313" key="4">
    <source>
        <dbReference type="EMBL" id="MFJ2824299.1"/>
    </source>
</evidence>
<proteinExistence type="inferred from homology"/>
<evidence type="ECO:0000256" key="2">
    <source>
        <dbReference type="ARBA" id="ARBA00022857"/>
    </source>
</evidence>
<dbReference type="InterPro" id="IPR008030">
    <property type="entry name" value="NmrA-like"/>
</dbReference>
<dbReference type="Gene3D" id="3.90.25.10">
    <property type="entry name" value="UDP-galactose 4-epimerase, domain 1"/>
    <property type="match status" value="1"/>
</dbReference>
<evidence type="ECO:0000256" key="1">
    <source>
        <dbReference type="ARBA" id="ARBA00006328"/>
    </source>
</evidence>
<dbReference type="Pfam" id="PF05368">
    <property type="entry name" value="NmrA"/>
    <property type="match status" value="1"/>
</dbReference>
<dbReference type="EMBL" id="JBIUYY010000011">
    <property type="protein sequence ID" value="MFJ2824299.1"/>
    <property type="molecule type" value="Genomic_DNA"/>
</dbReference>
<evidence type="ECO:0000313" key="5">
    <source>
        <dbReference type="Proteomes" id="UP001617351"/>
    </source>
</evidence>
<sequence>MPVIAVTGATGTQGGATARALLADGHRVRALTRRPDAPAAEGLRRLGADVRPADFDDRASLDAALAGADSLFAVTTPFGTDPATETRQGRALVDAAAAAGIRHTVYASAAHADRGTGIPHYDSKHLVEQHLHASGMPWTVLGPAAFMENHTAGWTLEGLRRGVFAWPMPADSPLTLISGGDIGAFAALALARPAEFAGRRIDIASDALTPAGIAEALTAAAGRPIAHREVPQAEVRRHSADLAAMFGYFTARGLAVDTARLRRDHPEVRWQGFADWAAAQDWTALLGAPADAGA</sequence>
<dbReference type="SUPFAM" id="SSF51735">
    <property type="entry name" value="NAD(P)-binding Rossmann-fold domains"/>
    <property type="match status" value="1"/>
</dbReference>
<name>A0ABW8EM06_STRT5</name>
<dbReference type="InterPro" id="IPR051164">
    <property type="entry name" value="NmrA-like_oxidored"/>
</dbReference>